<dbReference type="Pfam" id="PF19516">
    <property type="entry name" value="DUF6049"/>
    <property type="match status" value="1"/>
</dbReference>
<evidence type="ECO:0000256" key="3">
    <source>
        <dbReference type="SAM" id="SignalP"/>
    </source>
</evidence>
<dbReference type="InterPro" id="IPR046112">
    <property type="entry name" value="DUF6049"/>
</dbReference>
<gene>
    <name evidence="4" type="ORF">SAMN05660991_03384</name>
</gene>
<keyword evidence="3" id="KW-0732">Signal</keyword>
<keyword evidence="2" id="KW-0472">Membrane</keyword>
<protein>
    <recommendedName>
        <fullName evidence="6">Glycoprotein</fullName>
    </recommendedName>
</protein>
<dbReference type="RefSeq" id="WP_091946005.1">
    <property type="nucleotide sequence ID" value="NZ_FOEE01000011.1"/>
</dbReference>
<feature type="chain" id="PRO_5011440305" description="Glycoprotein" evidence="3">
    <location>
        <begin position="28"/>
        <end position="751"/>
    </location>
</feature>
<evidence type="ECO:0000256" key="2">
    <source>
        <dbReference type="SAM" id="Phobius"/>
    </source>
</evidence>
<dbReference type="EMBL" id="FOEE01000011">
    <property type="protein sequence ID" value="SEP12309.1"/>
    <property type="molecule type" value="Genomic_DNA"/>
</dbReference>
<name>A0A1H8VA68_9ACTN</name>
<reference evidence="5" key="1">
    <citation type="submission" date="2016-10" db="EMBL/GenBank/DDBJ databases">
        <authorList>
            <person name="Varghese N."/>
            <person name="Submissions S."/>
        </authorList>
    </citation>
    <scope>NUCLEOTIDE SEQUENCE [LARGE SCALE GENOMIC DNA]</scope>
    <source>
        <strain evidence="5">DSM 45413</strain>
    </source>
</reference>
<sequence length="751" mass="75486">MRVLLAALLALPLLAGLAGLAPSPAGAAPGDGETDADRPVRIEIDRMDPATVAPGGPITLSGTLTNTGDEDLTGLSIRLQRGEVLRTRAELVATDTDPDPAATVAAAFKPIADPLPAGESIPFDYTTTTTDLQLGEDGVYPVLLNLNGAGEDGEQRRVGEVSTFVVQASAPPIRTTGVAWLWPLVEPTHRDAAGRFVDDELADLVASGGRLDRALAAVERIPETAPPGAAPQPVARVTLAIDPALVEALTVMADGPYAIAGSSDGGDGTEAAAAFLERLRAVAADHPVVALPYGDVDVDALTTAGLAAVAARSLPATGTAAAFPAVPEEGAPPVDQRGAGVRILRDALGVPVRSDLMWAAGGTVHGQTLGVLRDGGVSTVVVGSTSLTDGAAAVGLESDAAAARTPLADGTTGLVADSGLSGLAGSAGSVAAGTRIAGQRYVAELTLLAGQPGGDPLAPRTVLVAPARGVDADADGMAAMIASTALVPGVRTASLDELLTGPVADTGGLTPPSDPVAIDPAVLADVQAAVGVRDDLAGAVVGDPAAALAPYDAATARATSVAWRADPDRARAAAADLRRTLDGLLDEVTLLSPADGTYSLASSDAPLVLTVRNDLEFAVQVRLQVRARGGVGLSVEDIGVQLLAPGERTTLQVPAEVGQSGRFTVTARLVTPDGGELGSPVELQVTSTAYGAISLAITIGAAALLGLLFLRRLVLFLLRRRAAAARGEAEDDQLLAPEGAAVPLPPTRSPV</sequence>
<dbReference type="Proteomes" id="UP000198960">
    <property type="component" value="Unassembled WGS sequence"/>
</dbReference>
<dbReference type="AlphaFoldDB" id="A0A1H8VA68"/>
<keyword evidence="2" id="KW-1133">Transmembrane helix</keyword>
<organism evidence="4 5">
    <name type="scientific">Trujillonella endophytica</name>
    <dbReference type="NCBI Taxonomy" id="673521"/>
    <lineage>
        <taxon>Bacteria</taxon>
        <taxon>Bacillati</taxon>
        <taxon>Actinomycetota</taxon>
        <taxon>Actinomycetes</taxon>
        <taxon>Geodermatophilales</taxon>
        <taxon>Geodermatophilaceae</taxon>
        <taxon>Trujillonella</taxon>
    </lineage>
</organism>
<evidence type="ECO:0000256" key="1">
    <source>
        <dbReference type="SAM" id="MobiDB-lite"/>
    </source>
</evidence>
<dbReference type="STRING" id="673521.SAMN05660991_03384"/>
<keyword evidence="5" id="KW-1185">Reference proteome</keyword>
<evidence type="ECO:0000313" key="5">
    <source>
        <dbReference type="Proteomes" id="UP000198960"/>
    </source>
</evidence>
<feature type="region of interest" description="Disordered" evidence="1">
    <location>
        <begin position="729"/>
        <end position="751"/>
    </location>
</feature>
<keyword evidence="2" id="KW-0812">Transmembrane</keyword>
<feature type="transmembrane region" description="Helical" evidence="2">
    <location>
        <begin position="689"/>
        <end position="710"/>
    </location>
</feature>
<dbReference type="OrthoDB" id="3797035at2"/>
<evidence type="ECO:0000313" key="4">
    <source>
        <dbReference type="EMBL" id="SEP12309.1"/>
    </source>
</evidence>
<proteinExistence type="predicted"/>
<accession>A0A1H8VA68</accession>
<evidence type="ECO:0008006" key="6">
    <source>
        <dbReference type="Google" id="ProtNLM"/>
    </source>
</evidence>
<feature type="signal peptide" evidence="3">
    <location>
        <begin position="1"/>
        <end position="27"/>
    </location>
</feature>